<keyword evidence="3" id="KW-0731">Sigma factor</keyword>
<dbReference type="RefSeq" id="WP_006257170.1">
    <property type="nucleotide sequence ID" value="NZ_JH590837.1"/>
</dbReference>
<dbReference type="InterPro" id="IPR014284">
    <property type="entry name" value="RNA_pol_sigma-70_dom"/>
</dbReference>
<dbReference type="SUPFAM" id="SSF88946">
    <property type="entry name" value="Sigma2 domain of RNA polymerase sigma factors"/>
    <property type="match status" value="1"/>
</dbReference>
<dbReference type="Pfam" id="PF08281">
    <property type="entry name" value="Sigma70_r4_2"/>
    <property type="match status" value="1"/>
</dbReference>
<dbReference type="InterPro" id="IPR013249">
    <property type="entry name" value="RNA_pol_sigma70_r4_t2"/>
</dbReference>
<proteinExistence type="inferred from homology"/>
<organism evidence="7 8">
    <name type="scientific">Myroides odoratimimus CIP 101113</name>
    <dbReference type="NCBI Taxonomy" id="883154"/>
    <lineage>
        <taxon>Bacteria</taxon>
        <taxon>Pseudomonadati</taxon>
        <taxon>Bacteroidota</taxon>
        <taxon>Flavobacteriia</taxon>
        <taxon>Flavobacteriales</taxon>
        <taxon>Flavobacteriaceae</taxon>
        <taxon>Myroides</taxon>
    </lineage>
</organism>
<dbReference type="NCBIfam" id="TIGR02937">
    <property type="entry name" value="sigma70-ECF"/>
    <property type="match status" value="1"/>
</dbReference>
<comment type="similarity">
    <text evidence="1">Belongs to the sigma-70 factor family. ECF subfamily.</text>
</comment>
<evidence type="ECO:0000313" key="7">
    <source>
        <dbReference type="EMBL" id="EHO14157.1"/>
    </source>
</evidence>
<feature type="domain" description="RNA polymerase sigma-70 region 2" evidence="5">
    <location>
        <begin position="2"/>
        <end position="53"/>
    </location>
</feature>
<dbReference type="Gene3D" id="1.10.1740.10">
    <property type="match status" value="1"/>
</dbReference>
<dbReference type="GO" id="GO:0006352">
    <property type="term" value="P:DNA-templated transcription initiation"/>
    <property type="evidence" value="ECO:0007669"/>
    <property type="project" value="InterPro"/>
</dbReference>
<protein>
    <submittedName>
        <fullName evidence="7">Sigma-70 family RNA polymerase sigma factor</fullName>
    </submittedName>
</protein>
<dbReference type="AlphaFoldDB" id="A0AAV3F5G6"/>
<sequence length="146" mass="17322">MYMDNQEDQNDLYQEIVLQLWKSYTRFQGQSQFSTWMYRVALNTAITYFKKAKQVVGRNEAFDEKMKSMQSSEVDMDIESQVHYLYKAIYLLNDVEKALVFLYLEGFSHQDIGRNLGISEGNARVKLNRTKSKLQEIIKDQGYEFR</sequence>
<dbReference type="PANTHER" id="PTHR43133">
    <property type="entry name" value="RNA POLYMERASE ECF-TYPE SIGMA FACTO"/>
    <property type="match status" value="1"/>
</dbReference>
<comment type="caution">
    <text evidence="7">The sequence shown here is derived from an EMBL/GenBank/DDBJ whole genome shotgun (WGS) entry which is preliminary data.</text>
</comment>
<feature type="domain" description="RNA polymerase sigma factor 70 region 4 type 2" evidence="6">
    <location>
        <begin position="90"/>
        <end position="134"/>
    </location>
</feature>
<dbReference type="InterPro" id="IPR036388">
    <property type="entry name" value="WH-like_DNA-bd_sf"/>
</dbReference>
<evidence type="ECO:0000313" key="8">
    <source>
        <dbReference type="Proteomes" id="UP000004834"/>
    </source>
</evidence>
<dbReference type="Proteomes" id="UP000004834">
    <property type="component" value="Unassembled WGS sequence"/>
</dbReference>
<evidence type="ECO:0000256" key="1">
    <source>
        <dbReference type="ARBA" id="ARBA00010641"/>
    </source>
</evidence>
<dbReference type="EMBL" id="AGEE01000007">
    <property type="protein sequence ID" value="EHO14157.1"/>
    <property type="molecule type" value="Genomic_DNA"/>
</dbReference>
<gene>
    <name evidence="7" type="ORF">HMPREF9715_00828</name>
</gene>
<name>A0AAV3F5G6_9FLAO</name>
<evidence type="ECO:0000256" key="3">
    <source>
        <dbReference type="ARBA" id="ARBA00023082"/>
    </source>
</evidence>
<keyword evidence="4" id="KW-0804">Transcription</keyword>
<evidence type="ECO:0000259" key="5">
    <source>
        <dbReference type="Pfam" id="PF04542"/>
    </source>
</evidence>
<evidence type="ECO:0000256" key="4">
    <source>
        <dbReference type="ARBA" id="ARBA00023163"/>
    </source>
</evidence>
<dbReference type="InterPro" id="IPR007627">
    <property type="entry name" value="RNA_pol_sigma70_r2"/>
</dbReference>
<dbReference type="SUPFAM" id="SSF88659">
    <property type="entry name" value="Sigma3 and sigma4 domains of RNA polymerase sigma factors"/>
    <property type="match status" value="1"/>
</dbReference>
<dbReference type="InterPro" id="IPR013325">
    <property type="entry name" value="RNA_pol_sigma_r2"/>
</dbReference>
<reference evidence="7 8" key="1">
    <citation type="submission" date="2011-11" db="EMBL/GenBank/DDBJ databases">
        <title>The Genome Sequence of Myroides odoratimimus CIP 101113.</title>
        <authorList>
            <person name="Earl A."/>
            <person name="Ward D."/>
            <person name="Feldgarden M."/>
            <person name="Gevers D."/>
            <person name="Huys G."/>
            <person name="Young S.K."/>
            <person name="Zeng Q."/>
            <person name="Gargeya S."/>
            <person name="Fitzgerald M."/>
            <person name="Haas B."/>
            <person name="Abouelleil A."/>
            <person name="Alvarado L."/>
            <person name="Arachchi H.M."/>
            <person name="Berlin A."/>
            <person name="Brown A."/>
            <person name="Chapman S.B."/>
            <person name="Chen Z."/>
            <person name="Dunbar C."/>
            <person name="Freedman E."/>
            <person name="Gearin G."/>
            <person name="Goldberg J."/>
            <person name="Griggs A."/>
            <person name="Gujja S."/>
            <person name="Heiman D."/>
            <person name="Howarth C."/>
            <person name="Larson L."/>
            <person name="Lui A."/>
            <person name="MacDonald P.J.P."/>
            <person name="Montmayeur A."/>
            <person name="Murphy C."/>
            <person name="Neiman D."/>
            <person name="Pearson M."/>
            <person name="Priest M."/>
            <person name="Roberts A."/>
            <person name="Saif S."/>
            <person name="Shea T."/>
            <person name="Shenoy N."/>
            <person name="Sisk P."/>
            <person name="Stolte C."/>
            <person name="Sykes S."/>
            <person name="Wortman J."/>
            <person name="Nusbaum C."/>
            <person name="Birren B."/>
        </authorList>
    </citation>
    <scope>NUCLEOTIDE SEQUENCE [LARGE SCALE GENOMIC DNA]</scope>
    <source>
        <strain evidence="7 8">CIP 101113</strain>
    </source>
</reference>
<dbReference type="Gene3D" id="1.10.10.10">
    <property type="entry name" value="Winged helix-like DNA-binding domain superfamily/Winged helix DNA-binding domain"/>
    <property type="match status" value="1"/>
</dbReference>
<dbReference type="InterPro" id="IPR013324">
    <property type="entry name" value="RNA_pol_sigma_r3/r4-like"/>
</dbReference>
<accession>A0AAV3F5G6</accession>
<dbReference type="Pfam" id="PF04542">
    <property type="entry name" value="Sigma70_r2"/>
    <property type="match status" value="1"/>
</dbReference>
<evidence type="ECO:0000259" key="6">
    <source>
        <dbReference type="Pfam" id="PF08281"/>
    </source>
</evidence>
<evidence type="ECO:0000256" key="2">
    <source>
        <dbReference type="ARBA" id="ARBA00023015"/>
    </source>
</evidence>
<keyword evidence="2" id="KW-0805">Transcription regulation</keyword>
<dbReference type="GO" id="GO:0016987">
    <property type="term" value="F:sigma factor activity"/>
    <property type="evidence" value="ECO:0007669"/>
    <property type="project" value="UniProtKB-KW"/>
</dbReference>
<dbReference type="PANTHER" id="PTHR43133:SF45">
    <property type="entry name" value="RNA POLYMERASE ECF-TYPE SIGMA FACTOR"/>
    <property type="match status" value="1"/>
</dbReference>
<dbReference type="GO" id="GO:0003677">
    <property type="term" value="F:DNA binding"/>
    <property type="evidence" value="ECO:0007669"/>
    <property type="project" value="InterPro"/>
</dbReference>
<dbReference type="InterPro" id="IPR039425">
    <property type="entry name" value="RNA_pol_sigma-70-like"/>
</dbReference>